<evidence type="ECO:0000313" key="2">
    <source>
        <dbReference type="Proteomes" id="UP000277597"/>
    </source>
</evidence>
<dbReference type="AlphaFoldDB" id="A0A3P1S4F0"/>
<dbReference type="PROSITE" id="PS51257">
    <property type="entry name" value="PROKAR_LIPOPROTEIN"/>
    <property type="match status" value="1"/>
</dbReference>
<gene>
    <name evidence="1" type="ORF">EII39_07055</name>
</gene>
<proteinExistence type="predicted"/>
<reference evidence="1 2" key="1">
    <citation type="submission" date="2018-11" db="EMBL/GenBank/DDBJ databases">
        <title>Genomes From Bacteria Associated with the Canine Oral Cavity: a Test Case for Automated Genome-Based Taxonomic Assignment.</title>
        <authorList>
            <person name="Coil D.A."/>
            <person name="Jospin G."/>
            <person name="Darling A.E."/>
            <person name="Wallis C."/>
            <person name="Davis I.J."/>
            <person name="Harris S."/>
            <person name="Eisen J.A."/>
            <person name="Holcombe L.J."/>
            <person name="O'Flynn C."/>
        </authorList>
    </citation>
    <scope>NUCLEOTIDE SEQUENCE [LARGE SCALE GENOMIC DNA]</scope>
    <source>
        <strain evidence="1 2">OH953</strain>
    </source>
</reference>
<dbReference type="EMBL" id="RQZI01000007">
    <property type="protein sequence ID" value="RRC91740.1"/>
    <property type="molecule type" value="Genomic_DNA"/>
</dbReference>
<comment type="caution">
    <text evidence="1">The sequence shown here is derived from an EMBL/GenBank/DDBJ whole genome shotgun (WGS) entry which is preliminary data.</text>
</comment>
<organism evidence="1 2">
    <name type="scientific">Streptococcus sanguinis</name>
    <dbReference type="NCBI Taxonomy" id="1305"/>
    <lineage>
        <taxon>Bacteria</taxon>
        <taxon>Bacillati</taxon>
        <taxon>Bacillota</taxon>
        <taxon>Bacilli</taxon>
        <taxon>Lactobacillales</taxon>
        <taxon>Streptococcaceae</taxon>
        <taxon>Streptococcus</taxon>
    </lineage>
</organism>
<dbReference type="Proteomes" id="UP000277597">
    <property type="component" value="Unassembled WGS sequence"/>
</dbReference>
<accession>A0A3P1S4F0</accession>
<dbReference type="RefSeq" id="WP_124765382.1">
    <property type="nucleotide sequence ID" value="NZ_RQZI01000007.1"/>
</dbReference>
<name>A0A3P1S4F0_STRSA</name>
<evidence type="ECO:0000313" key="1">
    <source>
        <dbReference type="EMBL" id="RRC91740.1"/>
    </source>
</evidence>
<protein>
    <submittedName>
        <fullName evidence="1">Uncharacterized protein</fullName>
    </submittedName>
</protein>
<sequence length="158" mass="17494">MKKKLGFLLATFVAVLTLSACAPQVNENGVPNSLKEKYSGYSKVYGYDPDIFSDGGSEIVFDKKENKITNTTTNDSKYFKVFPEDELSSKAKAILTKEKSELEGKQYFIIGVGNDKKNISDSILYGIVLSNGGNTIRIFEFETGNSDTYYDFSGEAQN</sequence>